<dbReference type="InterPro" id="IPR007822">
    <property type="entry name" value="LANC-like"/>
</dbReference>
<dbReference type="SMART" id="SM01260">
    <property type="entry name" value="LANC_like"/>
    <property type="match status" value="1"/>
</dbReference>
<name>A0ABQ3Y171_9ACTN</name>
<evidence type="ECO:0000313" key="1">
    <source>
        <dbReference type="EMBL" id="GID73735.1"/>
    </source>
</evidence>
<dbReference type="CDD" id="cd04793">
    <property type="entry name" value="LanC"/>
    <property type="match status" value="1"/>
</dbReference>
<protein>
    <recommendedName>
        <fullName evidence="3">Lanthionine synthetase</fullName>
    </recommendedName>
</protein>
<dbReference type="EMBL" id="BOMI01000037">
    <property type="protein sequence ID" value="GID73735.1"/>
    <property type="molecule type" value="Genomic_DNA"/>
</dbReference>
<sequence length="387" mass="41758">MTAATPITLTETESGAQSLASGTAGHALLAVERAINGGANWTMAQHLIKQAAARVDAALHTGLYYGAPAIAFLLHSTMADGRDRYHAARQALDRHVRRLTRTRLAHATQRLHDGRPATFGEYDLFTGLIGFGALLQQFAPDSQEYGLVLCYLVELAHPRYHDGLHVPGWWVDHDPDPLYPTAGGHANLGMAHGAAGLLALLSNAARLGHQVPGQSEVIVWLCGWFDQWRQESRHGPWWPQWITRDELRTGHLTHGCPGRPSWCYGTPGIARALQLAAIATGDRARKTVAEHALAACLTSPQLDRLTDPGICHGLAGLYQTAHRAAADTASPVIAQQLPALADRLTATEDGDGDDSGFLTGTIGVRLVMETIRAGQTYTRWDACLLIA</sequence>
<dbReference type="Gene3D" id="1.50.10.20">
    <property type="match status" value="1"/>
</dbReference>
<evidence type="ECO:0000313" key="2">
    <source>
        <dbReference type="Proteomes" id="UP000609879"/>
    </source>
</evidence>
<dbReference type="PRINTS" id="PR01950">
    <property type="entry name" value="LANCSUPER"/>
</dbReference>
<dbReference type="SUPFAM" id="SSF158745">
    <property type="entry name" value="LanC-like"/>
    <property type="match status" value="1"/>
</dbReference>
<dbReference type="Pfam" id="PF05147">
    <property type="entry name" value="LANC_like"/>
    <property type="match status" value="1"/>
</dbReference>
<accession>A0ABQ3Y171</accession>
<organism evidence="1 2">
    <name type="scientific">Paractinoplanes deccanensis</name>
    <dbReference type="NCBI Taxonomy" id="113561"/>
    <lineage>
        <taxon>Bacteria</taxon>
        <taxon>Bacillati</taxon>
        <taxon>Actinomycetota</taxon>
        <taxon>Actinomycetes</taxon>
        <taxon>Micromonosporales</taxon>
        <taxon>Micromonosporaceae</taxon>
        <taxon>Paractinoplanes</taxon>
    </lineage>
</organism>
<reference evidence="1 2" key="1">
    <citation type="submission" date="2021-01" db="EMBL/GenBank/DDBJ databases">
        <title>Whole genome shotgun sequence of Actinoplanes deccanensis NBRC 13994.</title>
        <authorList>
            <person name="Komaki H."/>
            <person name="Tamura T."/>
        </authorList>
    </citation>
    <scope>NUCLEOTIDE SEQUENCE [LARGE SCALE GENOMIC DNA]</scope>
    <source>
        <strain evidence="1 2">NBRC 13994</strain>
    </source>
</reference>
<gene>
    <name evidence="1" type="ORF">Ade02nite_23760</name>
</gene>
<dbReference type="PRINTS" id="PR01955">
    <property type="entry name" value="LANCFRANKIA"/>
</dbReference>
<dbReference type="RefSeq" id="WP_203761636.1">
    <property type="nucleotide sequence ID" value="NZ_BAAABO010000027.1"/>
</dbReference>
<dbReference type="Proteomes" id="UP000609879">
    <property type="component" value="Unassembled WGS sequence"/>
</dbReference>
<proteinExistence type="predicted"/>
<evidence type="ECO:0008006" key="3">
    <source>
        <dbReference type="Google" id="ProtNLM"/>
    </source>
</evidence>
<dbReference type="InterPro" id="IPR033889">
    <property type="entry name" value="LanC"/>
</dbReference>
<keyword evidence="2" id="KW-1185">Reference proteome</keyword>
<comment type="caution">
    <text evidence="1">The sequence shown here is derived from an EMBL/GenBank/DDBJ whole genome shotgun (WGS) entry which is preliminary data.</text>
</comment>